<sequence>MNSRLICFAALAALTAAGAAQEPPAKQPPPAKAEKSSFSASVLTLNTMFQKDGGALGKKYVGKVVTVSGKVKAVTAAPDGGQTLALSGLPPTPTEPAGCTVPFPAGHPSLAAVKGLAAGAVVQVKGEIDSVTGAAFTLKNPVLLPAAGAGPVAKGPGPKRPGAKQPDPQPKAAPVPTMTTVDLSTQLRDDKTDKLWLTYAGKEVELTGEVEYSGRSATEKGGWALGLLGCESRDPELPYSFRMHFRPDSPDLARLRNLSVGDRVTVRGEFGLSVGVITTLSGARLVSGGEKPPAPLTPVRTADAEAFVKELLADRPAADKLRGQVVALTGVVSGADPKYYAHGLSLRAGKLKPADLFEVSAACVVVDDQLDAVWQLPPGQKVRVVGRVGRSEKDRVRLVGCRVELQEPNPMPTVTAAELVAAFQADPKAAAAKYGDAYAEKWLFVTGEVAAVTPKKFGVAIAVKVPAGPKVELLVDGSQADGLKAGAAVRFKAVCQGLTDDKTAVRLRGDVLPEAKTALPMAK</sequence>
<proteinExistence type="predicted"/>
<evidence type="ECO:0000256" key="2">
    <source>
        <dbReference type="SAM" id="SignalP"/>
    </source>
</evidence>
<evidence type="ECO:0008006" key="5">
    <source>
        <dbReference type="Google" id="ProtNLM"/>
    </source>
</evidence>
<protein>
    <recommendedName>
        <fullName evidence="5">DUF5666 domain-containing protein</fullName>
    </recommendedName>
</protein>
<feature type="chain" id="PRO_5045804724" description="DUF5666 domain-containing protein" evidence="2">
    <location>
        <begin position="20"/>
        <end position="523"/>
    </location>
</feature>
<evidence type="ECO:0000313" key="4">
    <source>
        <dbReference type="Proteomes" id="UP001272242"/>
    </source>
</evidence>
<accession>A0ABU5F7U4</accession>
<comment type="caution">
    <text evidence="3">The sequence shown here is derived from an EMBL/GenBank/DDBJ whole genome shotgun (WGS) entry which is preliminary data.</text>
</comment>
<keyword evidence="2" id="KW-0732">Signal</keyword>
<feature type="signal peptide" evidence="2">
    <location>
        <begin position="1"/>
        <end position="19"/>
    </location>
</feature>
<evidence type="ECO:0000313" key="3">
    <source>
        <dbReference type="EMBL" id="MDY3562408.1"/>
    </source>
</evidence>
<name>A0ABU5F7U4_9BACT</name>
<evidence type="ECO:0000256" key="1">
    <source>
        <dbReference type="SAM" id="MobiDB-lite"/>
    </source>
</evidence>
<organism evidence="3 4">
    <name type="scientific">Gemmata algarum</name>
    <dbReference type="NCBI Taxonomy" id="2975278"/>
    <lineage>
        <taxon>Bacteria</taxon>
        <taxon>Pseudomonadati</taxon>
        <taxon>Planctomycetota</taxon>
        <taxon>Planctomycetia</taxon>
        <taxon>Gemmatales</taxon>
        <taxon>Gemmataceae</taxon>
        <taxon>Gemmata</taxon>
    </lineage>
</organism>
<gene>
    <name evidence="3" type="ORF">R5W23_003874</name>
</gene>
<dbReference type="EMBL" id="JAXBLV010000212">
    <property type="protein sequence ID" value="MDY3562408.1"/>
    <property type="molecule type" value="Genomic_DNA"/>
</dbReference>
<dbReference type="RefSeq" id="WP_320688730.1">
    <property type="nucleotide sequence ID" value="NZ_JAXBLV010000212.1"/>
</dbReference>
<reference evidence="4" key="1">
    <citation type="journal article" date="2023" name="Mar. Drugs">
        <title>Gemmata algarum, a Novel Planctomycete Isolated from an Algal Mat, Displays Antimicrobial Activity.</title>
        <authorList>
            <person name="Kumar G."/>
            <person name="Kallscheuer N."/>
            <person name="Kashif M."/>
            <person name="Ahamad S."/>
            <person name="Jagadeeshwari U."/>
            <person name="Pannikurungottu S."/>
            <person name="Haufschild T."/>
            <person name="Kabuu M."/>
            <person name="Sasikala C."/>
            <person name="Jogler C."/>
            <person name="Ramana C."/>
        </authorList>
    </citation>
    <scope>NUCLEOTIDE SEQUENCE [LARGE SCALE GENOMIC DNA]</scope>
    <source>
        <strain evidence="4">JC673</strain>
    </source>
</reference>
<keyword evidence="4" id="KW-1185">Reference proteome</keyword>
<feature type="region of interest" description="Disordered" evidence="1">
    <location>
        <begin position="149"/>
        <end position="176"/>
    </location>
</feature>
<dbReference type="Proteomes" id="UP001272242">
    <property type="component" value="Unassembled WGS sequence"/>
</dbReference>